<protein>
    <recommendedName>
        <fullName evidence="3">Thioredoxin domain-containing protein</fullName>
    </recommendedName>
</protein>
<gene>
    <name evidence="4" type="ORF">N0F65_001406</name>
</gene>
<feature type="domain" description="Thioredoxin" evidence="3">
    <location>
        <begin position="272"/>
        <end position="355"/>
    </location>
</feature>
<evidence type="ECO:0000259" key="3">
    <source>
        <dbReference type="Pfam" id="PF06110"/>
    </source>
</evidence>
<evidence type="ECO:0000256" key="1">
    <source>
        <dbReference type="ARBA" id="ARBA00008987"/>
    </source>
</evidence>
<dbReference type="InterPro" id="IPR045108">
    <property type="entry name" value="TXNDC17-like"/>
</dbReference>
<dbReference type="PANTHER" id="PTHR12452:SF0">
    <property type="entry name" value="THIOREDOXIN DOMAIN-CONTAINING PROTEIN 17"/>
    <property type="match status" value="1"/>
</dbReference>
<dbReference type="Proteomes" id="UP001146120">
    <property type="component" value="Unassembled WGS sequence"/>
</dbReference>
<feature type="compositionally biased region" description="Pro residues" evidence="2">
    <location>
        <begin position="38"/>
        <end position="50"/>
    </location>
</feature>
<proteinExistence type="inferred from homology"/>
<dbReference type="GO" id="GO:0005829">
    <property type="term" value="C:cytosol"/>
    <property type="evidence" value="ECO:0007669"/>
    <property type="project" value="TreeGrafter"/>
</dbReference>
<organism evidence="4 5">
    <name type="scientific">Lagenidium giganteum</name>
    <dbReference type="NCBI Taxonomy" id="4803"/>
    <lineage>
        <taxon>Eukaryota</taxon>
        <taxon>Sar</taxon>
        <taxon>Stramenopiles</taxon>
        <taxon>Oomycota</taxon>
        <taxon>Peronosporomycetes</taxon>
        <taxon>Pythiales</taxon>
        <taxon>Pythiaceae</taxon>
    </lineage>
</organism>
<keyword evidence="5" id="KW-1185">Reference proteome</keyword>
<evidence type="ECO:0000256" key="2">
    <source>
        <dbReference type="SAM" id="MobiDB-lite"/>
    </source>
</evidence>
<sequence length="389" mass="43812">MHIHSDQLLQVEHGPSRTTAGSPAPTTLPPSPSSTTPPLTPLTSNPPPSAPAKSEALQELDPVAPTERPQEAMEPVAPTVHPMTSSSAPPQRSFESRHDTVAGYDAMIKYLAAYDADHDGSDALYLFFVCSDENHQPYDWNEQCGPARTAVYDVFAKAPESNHLLTIYAGTAEYWQAANDFRSDRDVRVKMLPCLMKWEGHDGETSGMMVGVSLMEPQFLRYLLKSTDEPDPNLSAVALETKQHRVVAGRPAFDELMEQYRRGDMDENDVLPPLYVMFVSGRMEGNKRPWCPYCRYTEVPVDYAFYAFAPLGAHFVRVEVNPSYKAWKQPNEFNRDPALNLRGVPGFYIVKRVANADQQNELVYERLYQRFDMMNELRILFETTTAPQA</sequence>
<reference evidence="4" key="1">
    <citation type="submission" date="2022-11" db="EMBL/GenBank/DDBJ databases">
        <authorList>
            <person name="Morgan W.R."/>
            <person name="Tartar A."/>
        </authorList>
    </citation>
    <scope>NUCLEOTIDE SEQUENCE</scope>
    <source>
        <strain evidence="4">ARSEF 373</strain>
    </source>
</reference>
<reference evidence="4" key="2">
    <citation type="journal article" date="2023" name="Microbiol Resour">
        <title>Decontamination and Annotation of the Draft Genome Sequence of the Oomycete Lagenidium giganteum ARSEF 373.</title>
        <authorList>
            <person name="Morgan W.R."/>
            <person name="Tartar A."/>
        </authorList>
    </citation>
    <scope>NUCLEOTIDE SEQUENCE</scope>
    <source>
        <strain evidence="4">ARSEF 373</strain>
    </source>
</reference>
<name>A0AAV2Z2F6_9STRA</name>
<evidence type="ECO:0000313" key="5">
    <source>
        <dbReference type="Proteomes" id="UP001146120"/>
    </source>
</evidence>
<feature type="domain" description="Thioredoxin" evidence="3">
    <location>
        <begin position="102"/>
        <end position="202"/>
    </location>
</feature>
<dbReference type="Gene3D" id="3.40.30.10">
    <property type="entry name" value="Glutaredoxin"/>
    <property type="match status" value="2"/>
</dbReference>
<dbReference type="GO" id="GO:0047134">
    <property type="term" value="F:protein-disulfide reductase [NAD(P)H] activity"/>
    <property type="evidence" value="ECO:0007669"/>
    <property type="project" value="InterPro"/>
</dbReference>
<comment type="caution">
    <text evidence="4">The sequence shown here is derived from an EMBL/GenBank/DDBJ whole genome shotgun (WGS) entry which is preliminary data.</text>
</comment>
<dbReference type="EMBL" id="DAKRPA010000080">
    <property type="protein sequence ID" value="DAZ99578.1"/>
    <property type="molecule type" value="Genomic_DNA"/>
</dbReference>
<dbReference type="InterPro" id="IPR010357">
    <property type="entry name" value="TXNDC17_dom"/>
</dbReference>
<dbReference type="PANTHER" id="PTHR12452">
    <property type="entry name" value="42-9-9 PROTEIN-RELATED"/>
    <property type="match status" value="1"/>
</dbReference>
<evidence type="ECO:0000313" key="4">
    <source>
        <dbReference type="EMBL" id="DAZ99578.1"/>
    </source>
</evidence>
<dbReference type="AlphaFoldDB" id="A0AAV2Z2F6"/>
<dbReference type="Pfam" id="PF06110">
    <property type="entry name" value="TXD17-like_Trx"/>
    <property type="match status" value="2"/>
</dbReference>
<feature type="region of interest" description="Disordered" evidence="2">
    <location>
        <begin position="1"/>
        <end position="96"/>
    </location>
</feature>
<accession>A0AAV2Z2F6</accession>
<comment type="similarity">
    <text evidence="1">Belongs to the thioredoxin family.</text>
</comment>